<gene>
    <name evidence="2" type="ORF">GCM10009107_13300</name>
</gene>
<keyword evidence="3" id="KW-1185">Reference proteome</keyword>
<dbReference type="RefSeq" id="WP_231011189.1">
    <property type="nucleotide sequence ID" value="NZ_BAAAEW010000006.1"/>
</dbReference>
<sequence length="322" mass="34768">MHLVLPFASALTPPAQHAISTLALPNLERLLGRLQPAGPGPAAAPEEDEELSLSAPHEQVLAAAWGWPAGPAQDGLLPMAAVAAQRDGLAPVDDELGWGLLSPTHWHVGTDQVSLTDPATLGLDEAMSRTLFDALRPLFEEDGWKLQWGAPTRWYATHPSLRNLPTAALDRVIGRNVDLWLNTHPQARLIRRLQAEVQMLLYNHPANDEREARGLLPVNSFWLSGTGPTQPMPGVHAGIVHDDRLRAPALAGDWTTWAEAWAALDAGPLAEALASVTAGQAFTLSLCGERRAQTYTPRPLTWWQRGPLAPGRVHAAPLLASL</sequence>
<evidence type="ECO:0000313" key="2">
    <source>
        <dbReference type="EMBL" id="GAA0746138.1"/>
    </source>
</evidence>
<dbReference type="Proteomes" id="UP001500279">
    <property type="component" value="Unassembled WGS sequence"/>
</dbReference>
<name>A0ABN1JT24_9BURK</name>
<proteinExistence type="predicted"/>
<comment type="caution">
    <text evidence="2">The sequence shown here is derived from an EMBL/GenBank/DDBJ whole genome shotgun (WGS) entry which is preliminary data.</text>
</comment>
<evidence type="ECO:0000256" key="1">
    <source>
        <dbReference type="SAM" id="MobiDB-lite"/>
    </source>
</evidence>
<protein>
    <recommendedName>
        <fullName evidence="4">Phosphoglycerate mutase</fullName>
    </recommendedName>
</protein>
<feature type="compositionally biased region" description="Low complexity" evidence="1">
    <location>
        <begin position="35"/>
        <end position="44"/>
    </location>
</feature>
<evidence type="ECO:0000313" key="3">
    <source>
        <dbReference type="Proteomes" id="UP001500279"/>
    </source>
</evidence>
<accession>A0ABN1JT24</accession>
<organism evidence="2 3">
    <name type="scientific">Ideonella azotifigens</name>
    <dbReference type="NCBI Taxonomy" id="513160"/>
    <lineage>
        <taxon>Bacteria</taxon>
        <taxon>Pseudomonadati</taxon>
        <taxon>Pseudomonadota</taxon>
        <taxon>Betaproteobacteria</taxon>
        <taxon>Burkholderiales</taxon>
        <taxon>Sphaerotilaceae</taxon>
        <taxon>Ideonella</taxon>
    </lineage>
</organism>
<evidence type="ECO:0008006" key="4">
    <source>
        <dbReference type="Google" id="ProtNLM"/>
    </source>
</evidence>
<dbReference type="EMBL" id="BAAAEW010000006">
    <property type="protein sequence ID" value="GAA0746138.1"/>
    <property type="molecule type" value="Genomic_DNA"/>
</dbReference>
<reference evidence="2 3" key="1">
    <citation type="journal article" date="2019" name="Int. J. Syst. Evol. Microbiol.">
        <title>The Global Catalogue of Microorganisms (GCM) 10K type strain sequencing project: providing services to taxonomists for standard genome sequencing and annotation.</title>
        <authorList>
            <consortium name="The Broad Institute Genomics Platform"/>
            <consortium name="The Broad Institute Genome Sequencing Center for Infectious Disease"/>
            <person name="Wu L."/>
            <person name="Ma J."/>
        </authorList>
    </citation>
    <scope>NUCLEOTIDE SEQUENCE [LARGE SCALE GENOMIC DNA]</scope>
    <source>
        <strain evidence="2 3">JCM 15503</strain>
    </source>
</reference>
<feature type="region of interest" description="Disordered" evidence="1">
    <location>
        <begin position="35"/>
        <end position="54"/>
    </location>
</feature>